<sequence length="331" mass="36393">MPPAGWEVDEVPPGSSGGSTDLDPVFQPRETEFWFLTSDLCSNRHAPGHGPRCWKSRVDGFFGPVLLDALTPRSSLPGAADAPGLQHGNPALPDPAWLQDQVSFPHLPSLKSSALKGSEQRKPNDASCFHVCSGDMPTFRDAGGLPLGFLVLSHRCCDGFEMNNQGRLLHADNNIHLVPEEWIKESFWTLIMHLQLVWNRVPHLSDIRLGICVDQLVKVWKLRLLEPRGPLCHRAGTQVPTGSRLSVDWLLRCSARTRSVSSWLSEHSLSISASPCCTAVRIIGEETEYPGNHAEMAGTDEKASSDLSEKNRATLPCVEKYVTFGYLGLEG</sequence>
<reference evidence="1" key="1">
    <citation type="submission" date="2023-05" db="EMBL/GenBank/DDBJ databases">
        <authorList>
            <consortium name="ELIXIR-Norway"/>
        </authorList>
    </citation>
    <scope>NUCLEOTIDE SEQUENCE</scope>
</reference>
<evidence type="ECO:0000313" key="2">
    <source>
        <dbReference type="Proteomes" id="UP001162501"/>
    </source>
</evidence>
<proteinExistence type="predicted"/>
<name>A0ACB0FK51_RANTA</name>
<organism evidence="1 2">
    <name type="scientific">Rangifer tarandus platyrhynchus</name>
    <name type="common">Svalbard reindeer</name>
    <dbReference type="NCBI Taxonomy" id="3082113"/>
    <lineage>
        <taxon>Eukaryota</taxon>
        <taxon>Metazoa</taxon>
        <taxon>Chordata</taxon>
        <taxon>Craniata</taxon>
        <taxon>Vertebrata</taxon>
        <taxon>Euteleostomi</taxon>
        <taxon>Mammalia</taxon>
        <taxon>Eutheria</taxon>
        <taxon>Laurasiatheria</taxon>
        <taxon>Artiodactyla</taxon>
        <taxon>Ruminantia</taxon>
        <taxon>Pecora</taxon>
        <taxon>Cervidae</taxon>
        <taxon>Odocoileinae</taxon>
        <taxon>Rangifer</taxon>
    </lineage>
</organism>
<dbReference type="Proteomes" id="UP001162501">
    <property type="component" value="Chromosome 8"/>
</dbReference>
<dbReference type="EMBL" id="OX596092">
    <property type="protein sequence ID" value="CAI9713247.1"/>
    <property type="molecule type" value="Genomic_DNA"/>
</dbReference>
<accession>A0ACB0FK51</accession>
<protein>
    <submittedName>
        <fullName evidence="1">Uncharacterized protein</fullName>
    </submittedName>
</protein>
<gene>
    <name evidence="1" type="ORF">MRATA1EN3_LOCUS24460</name>
</gene>
<evidence type="ECO:0000313" key="1">
    <source>
        <dbReference type="EMBL" id="CAI9713247.1"/>
    </source>
</evidence>